<feature type="transmembrane region" description="Helical" evidence="9">
    <location>
        <begin position="78"/>
        <end position="97"/>
    </location>
</feature>
<evidence type="ECO:0000256" key="7">
    <source>
        <dbReference type="ARBA" id="ARBA00023286"/>
    </source>
</evidence>
<dbReference type="PANTHER" id="PTHR45638:SF11">
    <property type="entry name" value="CYCLIC NUCLEOTIDE-GATED CATION CHANNEL SUBUNIT A"/>
    <property type="match status" value="1"/>
</dbReference>
<feature type="domain" description="Cyclic nucleotide-binding" evidence="10">
    <location>
        <begin position="909"/>
        <end position="1009"/>
    </location>
</feature>
<feature type="region of interest" description="Disordered" evidence="8">
    <location>
        <begin position="2243"/>
        <end position="2285"/>
    </location>
</feature>
<feature type="transmembrane region" description="Helical" evidence="9">
    <location>
        <begin position="48"/>
        <end position="66"/>
    </location>
</feature>
<dbReference type="Gene3D" id="2.60.120.10">
    <property type="entry name" value="Jelly Rolls"/>
    <property type="match status" value="4"/>
</dbReference>
<keyword evidence="3 9" id="KW-0812">Transmembrane</keyword>
<evidence type="ECO:0000256" key="1">
    <source>
        <dbReference type="ARBA" id="ARBA00004141"/>
    </source>
</evidence>
<evidence type="ECO:0000256" key="6">
    <source>
        <dbReference type="ARBA" id="ARBA00023136"/>
    </source>
</evidence>
<feature type="transmembrane region" description="Helical" evidence="9">
    <location>
        <begin position="271"/>
        <end position="300"/>
    </location>
</feature>
<feature type="region of interest" description="Disordered" evidence="8">
    <location>
        <begin position="2024"/>
        <end position="2095"/>
    </location>
</feature>
<organism evidence="11 12">
    <name type="scientific">Vanessa tameamea</name>
    <name type="common">Kamehameha butterfly</name>
    <dbReference type="NCBI Taxonomy" id="334116"/>
    <lineage>
        <taxon>Eukaryota</taxon>
        <taxon>Metazoa</taxon>
        <taxon>Ecdysozoa</taxon>
        <taxon>Arthropoda</taxon>
        <taxon>Hexapoda</taxon>
        <taxon>Insecta</taxon>
        <taxon>Pterygota</taxon>
        <taxon>Neoptera</taxon>
        <taxon>Endopterygota</taxon>
        <taxon>Lepidoptera</taxon>
        <taxon>Glossata</taxon>
        <taxon>Ditrysia</taxon>
        <taxon>Papilionoidea</taxon>
        <taxon>Nymphalidae</taxon>
        <taxon>Nymphalinae</taxon>
        <taxon>Vanessa</taxon>
    </lineage>
</organism>
<feature type="domain" description="Cyclic nucleotide-binding" evidence="10">
    <location>
        <begin position="1903"/>
        <end position="2003"/>
    </location>
</feature>
<evidence type="ECO:0000313" key="11">
    <source>
        <dbReference type="Proteomes" id="UP001652626"/>
    </source>
</evidence>
<dbReference type="Gene3D" id="1.10.287.70">
    <property type="match status" value="2"/>
</dbReference>
<evidence type="ECO:0000256" key="3">
    <source>
        <dbReference type="ARBA" id="ARBA00022692"/>
    </source>
</evidence>
<feature type="transmembrane region" description="Helical" evidence="9">
    <location>
        <begin position="1123"/>
        <end position="1140"/>
    </location>
</feature>
<dbReference type="GeneID" id="113396668"/>
<feature type="transmembrane region" description="Helical" evidence="9">
    <location>
        <begin position="802"/>
        <end position="822"/>
    </location>
</feature>
<feature type="transmembrane region" description="Helical" evidence="9">
    <location>
        <begin position="1230"/>
        <end position="1253"/>
    </location>
</feature>
<keyword evidence="4 9" id="KW-1133">Transmembrane helix</keyword>
<feature type="transmembrane region" description="Helical" evidence="9">
    <location>
        <begin position="591"/>
        <end position="612"/>
    </location>
</feature>
<dbReference type="PANTHER" id="PTHR45638">
    <property type="entry name" value="CYCLIC NUCLEOTIDE-GATED CATION CHANNEL SUBUNIT A"/>
    <property type="match status" value="1"/>
</dbReference>
<feature type="transmembrane region" description="Helical" evidence="9">
    <location>
        <begin position="1719"/>
        <end position="1745"/>
    </location>
</feature>
<keyword evidence="2" id="KW-0813">Transport</keyword>
<evidence type="ECO:0000256" key="9">
    <source>
        <dbReference type="SAM" id="Phobius"/>
    </source>
</evidence>
<evidence type="ECO:0000256" key="8">
    <source>
        <dbReference type="SAM" id="MobiDB-lite"/>
    </source>
</evidence>
<evidence type="ECO:0000259" key="10">
    <source>
        <dbReference type="PROSITE" id="PS50042"/>
    </source>
</evidence>
<proteinExistence type="predicted"/>
<feature type="transmembrane region" description="Helical" evidence="9">
    <location>
        <begin position="1770"/>
        <end position="1792"/>
    </location>
</feature>
<feature type="transmembrane region" description="Helical" evidence="9">
    <location>
        <begin position="1098"/>
        <end position="1117"/>
    </location>
</feature>
<feature type="transmembrane region" description="Helical" evidence="9">
    <location>
        <begin position="1616"/>
        <end position="1634"/>
    </location>
</feature>
<feature type="compositionally biased region" description="Basic and acidic residues" evidence="8">
    <location>
        <begin position="2258"/>
        <end position="2278"/>
    </location>
</feature>
<evidence type="ECO:0000313" key="12">
    <source>
        <dbReference type="RefSeq" id="XP_064076563.1"/>
    </source>
</evidence>
<feature type="transmembrane region" description="Helical" evidence="9">
    <location>
        <begin position="1587"/>
        <end position="1610"/>
    </location>
</feature>
<evidence type="ECO:0000256" key="4">
    <source>
        <dbReference type="ARBA" id="ARBA00022989"/>
    </source>
</evidence>
<keyword evidence="6 9" id="KW-0472">Membrane</keyword>
<dbReference type="InterPro" id="IPR050866">
    <property type="entry name" value="CNG_cation_channel"/>
</dbReference>
<feature type="transmembrane region" description="Helical" evidence="9">
    <location>
        <begin position="1325"/>
        <end position="1345"/>
    </location>
</feature>
<dbReference type="RefSeq" id="XP_064076563.1">
    <property type="nucleotide sequence ID" value="XM_064220493.1"/>
</dbReference>
<accession>A0ABM4AZ41</accession>
<dbReference type="CDD" id="cd00038">
    <property type="entry name" value="CAP_ED"/>
    <property type="match status" value="3"/>
</dbReference>
<feature type="transmembrane region" description="Helical" evidence="9">
    <location>
        <begin position="1799"/>
        <end position="1818"/>
    </location>
</feature>
<feature type="compositionally biased region" description="Low complexity" evidence="8">
    <location>
        <begin position="2057"/>
        <end position="2071"/>
    </location>
</feature>
<feature type="compositionally biased region" description="Basic and acidic residues" evidence="8">
    <location>
        <begin position="2075"/>
        <end position="2086"/>
    </location>
</feature>
<dbReference type="Proteomes" id="UP001652626">
    <property type="component" value="Chromosome 4"/>
</dbReference>
<dbReference type="Pfam" id="PF00520">
    <property type="entry name" value="Ion_trans"/>
    <property type="match status" value="2"/>
</dbReference>
<dbReference type="SUPFAM" id="SSF51206">
    <property type="entry name" value="cAMP-binding domain-like"/>
    <property type="match status" value="4"/>
</dbReference>
<keyword evidence="11" id="KW-1185">Reference proteome</keyword>
<dbReference type="Pfam" id="PF00027">
    <property type="entry name" value="cNMP_binding"/>
    <property type="match status" value="1"/>
</dbReference>
<evidence type="ECO:0000256" key="5">
    <source>
        <dbReference type="ARBA" id="ARBA00023065"/>
    </source>
</evidence>
<dbReference type="InterPro" id="IPR005821">
    <property type="entry name" value="Ion_trans_dom"/>
</dbReference>
<feature type="domain" description="Cyclic nucleotide-binding" evidence="10">
    <location>
        <begin position="1431"/>
        <end position="1499"/>
    </location>
</feature>
<keyword evidence="7" id="KW-1071">Ligand-gated ion channel</keyword>
<evidence type="ECO:0000256" key="2">
    <source>
        <dbReference type="ARBA" id="ARBA00022448"/>
    </source>
</evidence>
<gene>
    <name evidence="12" type="primary">LOC113396668</name>
</gene>
<name>A0ABM4AZ41_VANTA</name>
<dbReference type="InterPro" id="IPR018490">
    <property type="entry name" value="cNMP-bd_dom_sf"/>
</dbReference>
<dbReference type="SUPFAM" id="SSF81324">
    <property type="entry name" value="Voltage-gated potassium channels"/>
    <property type="match status" value="3"/>
</dbReference>
<reference evidence="12" key="1">
    <citation type="submission" date="2025-08" db="UniProtKB">
        <authorList>
            <consortium name="RefSeq"/>
        </authorList>
    </citation>
    <scope>IDENTIFICATION</scope>
    <source>
        <tissue evidence="12">Whole body</tissue>
    </source>
</reference>
<feature type="domain" description="Cyclic nucleotide-binding" evidence="10">
    <location>
        <begin position="375"/>
        <end position="428"/>
    </location>
</feature>
<sequence length="2285" mass="264964">MSSIKSPLRSSQDVENQLVGQNNEDEYSSRWTLTHINQSLLSLPDDPMWNSLICALVLMAIVSVAVDFDNILTNIFDIVYNIVYALHVLTMAYSHMINSDDCIHYNVPCSASAFCLLKWRFVGYISKKKIVAGFLIDAITFSHYILDDAKSSLFKLICYYLRLHRPFRYLWSMNDNNRHGSVVGTTLKYCYIFLVLRLSWVLIWLHIDKMESQYTKQIRRTMSEMHYKQLRGAERFEDSLPRRFISAIYVINKMFIPIGPSIAPANDLERVICLLVMMTGCLVVIGAAVASLSLVIGIYMRPEETFRTRYRLIMKEMQVSNIPVSLRDKVEKFYKMYWHKQRAVSVTKLLPLFPPSFTATIYTDIYFKATQKCRMLRDLSYQFLSEVSKKMETIHYIPGDTIIKRNHKKSATIYITYGDVEMLTAEDDCTAMLRMIRGTILSPCAGSPVTACGRAHVEIRAATFCTAHVLNTADLWRIVLKYGKMTGQGASALRTFNEHFEKVKKHYDTRIPDEAKYKSSILHFKRNLMDLKESKDAAGNRQLSQTDIMIEIAGCYIMRNRADASLTDEADAICLRPTFPCILQPKSSLQVAWNSFVTVLIIIVCITHPYYLVYKKKVPLEFRFYDYVVTVIYTLDLIVYLSTGANVEDGVPITLAQTSSQQARNKWFVLDIIGTLPIFEFIGDGHFAGLNKLLRLSKVFRMLKSLEDECVYHSNFLRFMSYSLLLLLSCYFLAALQQGFMCFQFGYCLVSNFTHAPFWENQPLDEDTVENRITFGLYWAISMITFTTHMETWGIENLNNVLYTMFVLEICIVLYISIEAIYSATIMVTTALREDYESCIENVASFLVRNEVDPIISQRFIEYLQLRWYTDKAYSITNQQSSIFYDLPAHVYQDIVTRQRSKYILCIPFMKLINKEDLKNISSKAKLFCTSPNEILLNTGDMVNEMYVVKRGICEVISPDTKEVVGELNGRSHFGVFVCLLRLPAFYTIRAVTYVEVFSISRKYLLNVIDIPQISDAIHFVKEQPLYPRVQIRRESFMSYKTPEPAPSFEKFREPRKFEQDNAFLQPFYRLGLLSFLRYIFPRFTIRPDSRYVVHHEWFRGCCAILSAMVYPGYTYLVIQWPWLYFFATMLDFSAYFDILQRMLIGYYNDRGILVYHPASTTVHYLRGAFLTDLFGCLPLERLETSWKESFQDKYREAPAKQFLMLNRVLQLYRMPSALLGLNGLIRRDLLLVIKAIPLFLALLNVLTCFVVYSSANIFYTIESSSWFIVPHDDKGGSWIQLFNSTFRFNLTESPWNLHLGSYFWVVYETTTTGYSSFKPSNFNIMRVLITGTTLGALITTYFSVRIISIRANVNKALASFQEHIKDIRVFMNRENLDSQLQKQVLDYYEYNWDKMGGLDYRNVLKLCEQITLRTDAILHIYGATFSQCPILNQSDVSLLRTIGRAVRSFYFTKDTTIIDVDDVIPDIYIVDKGSVELNDARDIDISITLGKGSMFGNLHGDTIRCPVSITTNNQVHLLQINSQGFFNIIKDYPAVFELLNYYRPTNENYIAGIGTNIPILTKDHSATISTIIREQRFFRYLNIRQYIMRIYLIIVSLFCIYADVYNAGFQDNRPLLISALYLFDFCFLWKFFIQYYLPRLVEIDDDDVLNNLMKNRVKYYKAEFKFDVISFIPFEILSLFNKNNTMMAFSCLRLNRLFRIVTVYKCLNRHHRRISINLTISTALTVLIWFTIFVHIAACLWHFIGVLEEETAPKSSWIYNDMGKPWCHSYYICSLYFVLTTFTQNGVGDILPKKQSEVVFVSILQLISTMMFMVYVGELSNIIQYQSFRSFNFYSSYLELQEFLKNNRVSKNLVSLVNKYSLHLWRDSRGLQVPHFLKTAPYCFKLKVMSAAYLYHLNDHQIFKGCEPAFLRQLVGLLQLYTYNEDMYVVKNSEITDSMYFIHSGRVTEISTGSNKTKLFHEGESFGEIQGLIYDTPYLRSYKTAIQSQILTLCRRDWEDLLKHFPRSKDNIYKFLKTEGSVDDGFNGDDRPDGSKNVVNSMKKDDSPSNPPTLPLPLVSSEKSSFLSTSTQDKSTRNEISDKFDTPPGPSNIHRSETVEKLYADKISHESSFSNVAKPKSEELLPQAMDDSLSDSSKTVLKVEDSDLLIDYENMDITESLPHDNEKKIKHKQYINQHKNSRAMQSVEDYIIEKHGYSEAASSQDIQSTKRKIRVRYRENNSSPRLQENYELKPIINMTADERNLKSLDSDMQPTQKVEETDSVKDSLSHDSIESLKPRTRSPK</sequence>
<feature type="transmembrane region" description="Helical" evidence="9">
    <location>
        <begin position="715"/>
        <end position="734"/>
    </location>
</feature>
<dbReference type="PROSITE" id="PS50042">
    <property type="entry name" value="CNMP_BINDING_3"/>
    <property type="match status" value="4"/>
</dbReference>
<dbReference type="InterPro" id="IPR014710">
    <property type="entry name" value="RmlC-like_jellyroll"/>
</dbReference>
<comment type="subcellular location">
    <subcellularLocation>
        <location evidence="1">Membrane</location>
        <topology evidence="1">Multi-pass membrane protein</topology>
    </subcellularLocation>
</comment>
<keyword evidence="5" id="KW-0406">Ion transport</keyword>
<dbReference type="Gene3D" id="1.10.287.630">
    <property type="entry name" value="Helix hairpin bin"/>
    <property type="match status" value="2"/>
</dbReference>
<keyword evidence="7" id="KW-0407">Ion channel</keyword>
<dbReference type="InterPro" id="IPR000595">
    <property type="entry name" value="cNMP-bd_dom"/>
</dbReference>
<protein>
    <submittedName>
        <fullName evidence="12">Uncharacterized protein LOC113396668</fullName>
    </submittedName>
</protein>
<feature type="transmembrane region" description="Helical" evidence="9">
    <location>
        <begin position="186"/>
        <end position="207"/>
    </location>
</feature>
<dbReference type="SMART" id="SM00100">
    <property type="entry name" value="cNMP"/>
    <property type="match status" value="3"/>
</dbReference>